<dbReference type="EMBL" id="CP025704">
    <property type="protein sequence ID" value="AUN97996.1"/>
    <property type="molecule type" value="Genomic_DNA"/>
</dbReference>
<dbReference type="KEGG" id="bsto:C0V70_07715"/>
<keyword evidence="2" id="KW-1185">Reference proteome</keyword>
<reference evidence="1 2" key="1">
    <citation type="submission" date="2018-01" db="EMBL/GenBank/DDBJ databases">
        <title>Complete genome sequence of Bacteriovorax stolpii DSM12778.</title>
        <authorList>
            <person name="Tang B."/>
            <person name="Chang J."/>
        </authorList>
    </citation>
    <scope>NUCLEOTIDE SEQUENCE [LARGE SCALE GENOMIC DNA]</scope>
    <source>
        <strain evidence="1 2">DSM 12778</strain>
    </source>
</reference>
<gene>
    <name evidence="1" type="ORF">C0V70_07715</name>
</gene>
<protein>
    <submittedName>
        <fullName evidence="1">Uncharacterized protein</fullName>
    </submittedName>
</protein>
<evidence type="ECO:0000313" key="2">
    <source>
        <dbReference type="Proteomes" id="UP000235584"/>
    </source>
</evidence>
<evidence type="ECO:0000313" key="1">
    <source>
        <dbReference type="EMBL" id="AUN97996.1"/>
    </source>
</evidence>
<organism evidence="1 2">
    <name type="scientific">Bacteriovorax stolpii</name>
    <name type="common">Bdellovibrio stolpii</name>
    <dbReference type="NCBI Taxonomy" id="960"/>
    <lineage>
        <taxon>Bacteria</taxon>
        <taxon>Pseudomonadati</taxon>
        <taxon>Bdellovibrionota</taxon>
        <taxon>Bacteriovoracia</taxon>
        <taxon>Bacteriovoracales</taxon>
        <taxon>Bacteriovoracaceae</taxon>
        <taxon>Bacteriovorax</taxon>
    </lineage>
</organism>
<dbReference type="AlphaFoldDB" id="A0A2K9NR35"/>
<sequence length="147" mass="16991">MEKMIVSELKMMILSFVWVVIFNLFLIFTKTPLPYILLSGGGMLIILPLMVLYFTRRINNEEHGVYFSENDIVIISDDKYFAPWTEVQVKVRSNYFNLYQEVSLSCDGFKKDHVIPIFFATKGSFNSLVTKYAPAGHPLLHTLKNND</sequence>
<name>A0A2K9NR35_BACTC</name>
<proteinExistence type="predicted"/>
<dbReference type="Proteomes" id="UP000235584">
    <property type="component" value="Chromosome"/>
</dbReference>
<dbReference type="RefSeq" id="WP_102243287.1">
    <property type="nucleotide sequence ID" value="NZ_CP025704.1"/>
</dbReference>
<accession>A0A2K9NR35</accession>